<gene>
    <name evidence="7" type="ORF">SO802_029239</name>
</gene>
<dbReference type="AlphaFoldDB" id="A0AAW2BSI9"/>
<dbReference type="InterPro" id="IPR005123">
    <property type="entry name" value="Oxoglu/Fe-dep_dioxygenase_dom"/>
</dbReference>
<dbReference type="InterPro" id="IPR044861">
    <property type="entry name" value="IPNS-like_FE2OG_OXY"/>
</dbReference>
<evidence type="ECO:0000259" key="6">
    <source>
        <dbReference type="PROSITE" id="PS51471"/>
    </source>
</evidence>
<dbReference type="Pfam" id="PF14226">
    <property type="entry name" value="DIOX_N"/>
    <property type="match status" value="1"/>
</dbReference>
<feature type="domain" description="Fe2OG dioxygenase" evidence="6">
    <location>
        <begin position="206"/>
        <end position="307"/>
    </location>
</feature>
<comment type="caution">
    <text evidence="7">The sequence shown here is derived from an EMBL/GenBank/DDBJ whole genome shotgun (WGS) entry which is preliminary data.</text>
</comment>
<dbReference type="GO" id="GO:0031418">
    <property type="term" value="F:L-ascorbic acid binding"/>
    <property type="evidence" value="ECO:0007669"/>
    <property type="project" value="UniProtKB-KW"/>
</dbReference>
<keyword evidence="4 5" id="KW-0408">Iron</keyword>
<keyword evidence="3" id="KW-0847">Vitamin C</keyword>
<evidence type="ECO:0000256" key="2">
    <source>
        <dbReference type="ARBA" id="ARBA00022723"/>
    </source>
</evidence>
<evidence type="ECO:0000256" key="5">
    <source>
        <dbReference type="RuleBase" id="RU003682"/>
    </source>
</evidence>
<protein>
    <recommendedName>
        <fullName evidence="6">Fe2OG dioxygenase domain-containing protein</fullName>
    </recommendedName>
</protein>
<dbReference type="InterPro" id="IPR027443">
    <property type="entry name" value="IPNS-like_sf"/>
</dbReference>
<keyword evidence="2 5" id="KW-0479">Metal-binding</keyword>
<proteinExistence type="inferred from homology"/>
<comment type="similarity">
    <text evidence="1 5">Belongs to the iron/ascorbate-dependent oxidoreductase family.</text>
</comment>
<dbReference type="PANTHER" id="PTHR47991">
    <property type="entry name" value="OXOGLUTARATE/IRON-DEPENDENT DIOXYGENASE"/>
    <property type="match status" value="1"/>
</dbReference>
<dbReference type="Proteomes" id="UP001459277">
    <property type="component" value="Unassembled WGS sequence"/>
</dbReference>
<dbReference type="InterPro" id="IPR026992">
    <property type="entry name" value="DIOX_N"/>
</dbReference>
<evidence type="ECO:0000256" key="4">
    <source>
        <dbReference type="ARBA" id="ARBA00023004"/>
    </source>
</evidence>
<dbReference type="PROSITE" id="PS51471">
    <property type="entry name" value="FE2OG_OXY"/>
    <property type="match status" value="1"/>
</dbReference>
<dbReference type="Pfam" id="PF03171">
    <property type="entry name" value="2OG-FeII_Oxy"/>
    <property type="match status" value="1"/>
</dbReference>
<accession>A0AAW2BSI9</accession>
<evidence type="ECO:0000313" key="8">
    <source>
        <dbReference type="Proteomes" id="UP001459277"/>
    </source>
</evidence>
<organism evidence="7 8">
    <name type="scientific">Lithocarpus litseifolius</name>
    <dbReference type="NCBI Taxonomy" id="425828"/>
    <lineage>
        <taxon>Eukaryota</taxon>
        <taxon>Viridiplantae</taxon>
        <taxon>Streptophyta</taxon>
        <taxon>Embryophyta</taxon>
        <taxon>Tracheophyta</taxon>
        <taxon>Spermatophyta</taxon>
        <taxon>Magnoliopsida</taxon>
        <taxon>eudicotyledons</taxon>
        <taxon>Gunneridae</taxon>
        <taxon>Pentapetalae</taxon>
        <taxon>rosids</taxon>
        <taxon>fabids</taxon>
        <taxon>Fagales</taxon>
        <taxon>Fagaceae</taxon>
        <taxon>Lithocarpus</taxon>
    </lineage>
</organism>
<evidence type="ECO:0000256" key="3">
    <source>
        <dbReference type="ARBA" id="ARBA00022896"/>
    </source>
</evidence>
<dbReference type="GO" id="GO:0016491">
    <property type="term" value="F:oxidoreductase activity"/>
    <property type="evidence" value="ECO:0007669"/>
    <property type="project" value="UniProtKB-KW"/>
</dbReference>
<dbReference type="SUPFAM" id="SSF51197">
    <property type="entry name" value="Clavaminate synthase-like"/>
    <property type="match status" value="1"/>
</dbReference>
<evidence type="ECO:0000313" key="7">
    <source>
        <dbReference type="EMBL" id="KAK9989000.1"/>
    </source>
</evidence>
<sequence length="370" mass="41800">MHWCSVTLQWRRKSAKTIAIDAAKYLEEFRQVTLLPLVPMIKQFLKTQKTQFQSLTSLYSLLVLLINSPNLSKSLAKPARTGASSSIDFDESQVINHGVSESIMEAMIEGIRGFFNLTDEEKREFKGKNVLDLIRCGTSFHTSMEKVFYWRDYLKVLVHPEFHFPNKPAGSRFVHWLCCNCCNELSLEYCKRTRGVASELLKAISQSLGLEICYIKKAMDLENELAMGMPPHSDHNLLSLITHNGIGGFELQQNGMWVNIIAIANSFLVNIADQLEILSNGKYKGILHRAIINKKVTRISLVMTNGPSLDKIVNSAPELVNNGINQPAYYGITYKEYLQCQQSNSLDGKGYLDCLRIKPYEVSGFVFGSQ</sequence>
<keyword evidence="8" id="KW-1185">Reference proteome</keyword>
<name>A0AAW2BSI9_9ROSI</name>
<reference evidence="7 8" key="1">
    <citation type="submission" date="2024-01" db="EMBL/GenBank/DDBJ databases">
        <title>A telomere-to-telomere, gap-free genome of sweet tea (Lithocarpus litseifolius).</title>
        <authorList>
            <person name="Zhou J."/>
        </authorList>
    </citation>
    <scope>NUCLEOTIDE SEQUENCE [LARGE SCALE GENOMIC DNA]</scope>
    <source>
        <strain evidence="7">Zhou-2022a</strain>
        <tissue evidence="7">Leaf</tissue>
    </source>
</reference>
<keyword evidence="5" id="KW-0560">Oxidoreductase</keyword>
<dbReference type="InterPro" id="IPR050295">
    <property type="entry name" value="Plant_2OG-oxidoreductases"/>
</dbReference>
<dbReference type="Gene3D" id="2.60.120.330">
    <property type="entry name" value="B-lactam Antibiotic, Isopenicillin N Synthase, Chain"/>
    <property type="match status" value="1"/>
</dbReference>
<dbReference type="EMBL" id="JAZDWU010000010">
    <property type="protein sequence ID" value="KAK9989000.1"/>
    <property type="molecule type" value="Genomic_DNA"/>
</dbReference>
<dbReference type="GO" id="GO:0046872">
    <property type="term" value="F:metal ion binding"/>
    <property type="evidence" value="ECO:0007669"/>
    <property type="project" value="UniProtKB-KW"/>
</dbReference>
<evidence type="ECO:0000256" key="1">
    <source>
        <dbReference type="ARBA" id="ARBA00008056"/>
    </source>
</evidence>